<dbReference type="Proteomes" id="UP000000784">
    <property type="component" value="Chromosome"/>
</dbReference>
<dbReference type="HOGENOM" id="CLU_136676_0_0_4"/>
<dbReference type="GeneID" id="24113744"/>
<proteinExistence type="predicted"/>
<accession>A9BYN1</accession>
<dbReference type="KEGG" id="dac:Daci_1934"/>
<organism evidence="1 2">
    <name type="scientific">Delftia acidovorans (strain DSM 14801 / SPH-1)</name>
    <dbReference type="NCBI Taxonomy" id="398578"/>
    <lineage>
        <taxon>Bacteria</taxon>
        <taxon>Pseudomonadati</taxon>
        <taxon>Pseudomonadota</taxon>
        <taxon>Betaproteobacteria</taxon>
        <taxon>Burkholderiales</taxon>
        <taxon>Comamonadaceae</taxon>
        <taxon>Delftia</taxon>
    </lineage>
</organism>
<dbReference type="STRING" id="398578.Daci_1934"/>
<sequence length="165" mass="18215">MSTEREMLEAAAKHVGISGDYEDGKIWCLNFIGNLVAWDPRGQGHCSQELQAVCRISVEHSPADEKRPWVCASVSNHLGRAEQFMEDVPDESQRADRMRLAILRCAAAQPPANGCERTESDANGCVGIDRERMEKALASETFTLPNGLSESEIVDHFTRAAKEQA</sequence>
<gene>
    <name evidence="1" type="ordered locus">Daci_1934</name>
</gene>
<reference evidence="2" key="2">
    <citation type="submission" date="2007-11" db="EMBL/GenBank/DDBJ databases">
        <title>Complete sequence of Delftia acidovorans DSM 14801 / SPH-1.</title>
        <authorList>
            <person name="Copeland A."/>
            <person name="Lucas S."/>
            <person name="Lapidus A."/>
            <person name="Barry K."/>
            <person name="Glavina del Rio T."/>
            <person name="Dalin E."/>
            <person name="Tice H."/>
            <person name="Pitluck S."/>
            <person name="Lowry S."/>
            <person name="Clum A."/>
            <person name="Schmutz J."/>
            <person name="Larimer F."/>
            <person name="Land M."/>
            <person name="Hauser L."/>
            <person name="Kyrpides N."/>
            <person name="Kim E."/>
            <person name="Schleheck D."/>
            <person name="Richardson P."/>
        </authorList>
    </citation>
    <scope>NUCLEOTIDE SEQUENCE [LARGE SCALE GENOMIC DNA]</scope>
    <source>
        <strain evidence="2">DSM 14801 / SPH-1</strain>
    </source>
</reference>
<keyword evidence="2" id="KW-1185">Reference proteome</keyword>
<evidence type="ECO:0000313" key="1">
    <source>
        <dbReference type="EMBL" id="ABX34574.1"/>
    </source>
</evidence>
<evidence type="ECO:0000313" key="2">
    <source>
        <dbReference type="Proteomes" id="UP000000784"/>
    </source>
</evidence>
<reference evidence="1 2" key="1">
    <citation type="journal article" date="2004" name="Appl. Environ. Microbiol.">
        <title>Mineralization of individual congeners of linear alkylbenzenesulfonate by defined pairs of heterotrophic bacteria.</title>
        <authorList>
            <person name="Schleheck D."/>
            <person name="Knepper T.P."/>
            <person name="Fischer K."/>
            <person name="Cook A.M."/>
        </authorList>
    </citation>
    <scope>NUCLEOTIDE SEQUENCE [LARGE SCALE GENOMIC DNA]</scope>
    <source>
        <strain evidence="2">DSM 14801 / SPH-1</strain>
    </source>
</reference>
<protein>
    <submittedName>
        <fullName evidence="1">Uncharacterized protein</fullName>
    </submittedName>
</protein>
<name>A9BYN1_DELAS</name>
<dbReference type="EMBL" id="CP000884">
    <property type="protein sequence ID" value="ABX34574.1"/>
    <property type="molecule type" value="Genomic_DNA"/>
</dbReference>
<dbReference type="RefSeq" id="WP_012203859.1">
    <property type="nucleotide sequence ID" value="NC_010002.1"/>
</dbReference>
<dbReference type="AlphaFoldDB" id="A9BYN1"/>